<name>A0A154IFV6_RHILE</name>
<dbReference type="RefSeq" id="WP_062943068.1">
    <property type="nucleotide sequence ID" value="NZ_CP171844.1"/>
</dbReference>
<organism evidence="1">
    <name type="scientific">Rhizobium leguminosarum</name>
    <dbReference type="NCBI Taxonomy" id="384"/>
    <lineage>
        <taxon>Bacteria</taxon>
        <taxon>Pseudomonadati</taxon>
        <taxon>Pseudomonadota</taxon>
        <taxon>Alphaproteobacteria</taxon>
        <taxon>Hyphomicrobiales</taxon>
        <taxon>Rhizobiaceae</taxon>
        <taxon>Rhizobium/Agrobacterium group</taxon>
        <taxon>Rhizobium</taxon>
    </lineage>
</organism>
<protein>
    <submittedName>
        <fullName evidence="1">Uncharacterized protein</fullName>
    </submittedName>
</protein>
<accession>A0A154IFV6</accession>
<dbReference type="AlphaFoldDB" id="A0A154IFV6"/>
<dbReference type="EMBL" id="LVYU01000103">
    <property type="protein sequence ID" value="KZA99291.1"/>
    <property type="molecule type" value="Genomic_DNA"/>
</dbReference>
<gene>
    <name evidence="1" type="ORF">A4A59_23040</name>
</gene>
<evidence type="ECO:0000313" key="1">
    <source>
        <dbReference type="EMBL" id="KZA99291.1"/>
    </source>
</evidence>
<reference evidence="1" key="1">
    <citation type="submission" date="2016-03" db="EMBL/GenBank/DDBJ databases">
        <title>Microsymbionts genomes from the relict species Vavilovia formosa.</title>
        <authorList>
            <person name="Chirak E."/>
            <person name="Kimeklis A."/>
            <person name="Kopat V."/>
            <person name="Andronov E."/>
        </authorList>
    </citation>
    <scope>NUCLEOTIDE SEQUENCE [LARGE SCALE GENOMIC DNA]</scope>
    <source>
        <strain evidence="1">Vaf12</strain>
    </source>
</reference>
<comment type="caution">
    <text evidence="1">The sequence shown here is derived from an EMBL/GenBank/DDBJ whole genome shotgun (WGS) entry which is preliminary data.</text>
</comment>
<sequence length="77" mass="8884">MKQIILTDSGPESRASQIDREIEGLVSGFVEAPTQKASDSLFYLTRERAMLLRKTRRVDENDNRPRQGRHRRMAIAL</sequence>
<proteinExistence type="predicted"/>